<keyword evidence="3" id="KW-1185">Reference proteome</keyword>
<reference evidence="2 3" key="1">
    <citation type="submission" date="2024-12" db="EMBL/GenBank/DDBJ databases">
        <title>Forecasting of Potato common scab and diversities of Pathogenic streptomyces spp. in china.</title>
        <authorList>
            <person name="Handique U."/>
            <person name="Wu J."/>
        </authorList>
    </citation>
    <scope>NUCLEOTIDE SEQUENCE [LARGE SCALE GENOMIC DNA]</scope>
    <source>
        <strain evidence="2 3">ZRIMU1530</strain>
    </source>
</reference>
<dbReference type="RefSeq" id="WP_409119993.1">
    <property type="nucleotide sequence ID" value="NZ_JBJVNI010000001.1"/>
</dbReference>
<proteinExistence type="predicted"/>
<dbReference type="SUPFAM" id="SSF48019">
    <property type="entry name" value="post-AAA+ oligomerization domain-like"/>
    <property type="match status" value="1"/>
</dbReference>
<name>A0ABW9HGK8_9ACTN</name>
<dbReference type="InterPro" id="IPR021886">
    <property type="entry name" value="MgsA_C"/>
</dbReference>
<evidence type="ECO:0000313" key="2">
    <source>
        <dbReference type="EMBL" id="MFM9607180.1"/>
    </source>
</evidence>
<dbReference type="InterPro" id="IPR008921">
    <property type="entry name" value="DNA_pol3_clamp-load_cplx_C"/>
</dbReference>
<evidence type="ECO:0000259" key="1">
    <source>
        <dbReference type="Pfam" id="PF12002"/>
    </source>
</evidence>
<evidence type="ECO:0000313" key="3">
    <source>
        <dbReference type="Proteomes" id="UP001631957"/>
    </source>
</evidence>
<feature type="domain" description="MgsA AAA+ ATPase C-terminal" evidence="1">
    <location>
        <begin position="19"/>
        <end position="71"/>
    </location>
</feature>
<comment type="caution">
    <text evidence="2">The sequence shown here is derived from an EMBL/GenBank/DDBJ whole genome shotgun (WGS) entry which is preliminary data.</text>
</comment>
<dbReference type="Proteomes" id="UP001631957">
    <property type="component" value="Unassembled WGS sequence"/>
</dbReference>
<dbReference type="EMBL" id="JBJVNI010000001">
    <property type="protein sequence ID" value="MFM9607180.1"/>
    <property type="molecule type" value="Genomic_DNA"/>
</dbReference>
<accession>A0ABW9HGK8</accession>
<gene>
    <name evidence="2" type="ORF">ACKI18_00480</name>
</gene>
<dbReference type="Pfam" id="PF12002">
    <property type="entry name" value="MgsA_C"/>
    <property type="match status" value="1"/>
</dbReference>
<organism evidence="2 3">
    <name type="scientific">Streptomyces niveiscabiei</name>
    <dbReference type="NCBI Taxonomy" id="164115"/>
    <lineage>
        <taxon>Bacteria</taxon>
        <taxon>Bacillati</taxon>
        <taxon>Actinomycetota</taxon>
        <taxon>Actinomycetes</taxon>
        <taxon>Kitasatosporales</taxon>
        <taxon>Streptomycetaceae</taxon>
        <taxon>Streptomyces</taxon>
    </lineage>
</organism>
<protein>
    <recommendedName>
        <fullName evidence="1">MgsA AAA+ ATPase C-terminal domain-containing protein</fullName>
    </recommendedName>
</protein>
<sequence>MGPARLRQDHPRPHPLLADTEPLDVTALPAWQVYERLGSPEGELARAQDVVHLATAPKPISVYRPFGAVQQTSPTRAGS</sequence>